<dbReference type="Gene3D" id="3.40.50.12580">
    <property type="match status" value="1"/>
</dbReference>
<gene>
    <name evidence="1" type="ORF">GCM10022389_22340</name>
</gene>
<dbReference type="EMBL" id="BAABCT010000006">
    <property type="protein sequence ID" value="GAA4076053.1"/>
    <property type="molecule type" value="Genomic_DNA"/>
</dbReference>
<evidence type="ECO:0000313" key="1">
    <source>
        <dbReference type="EMBL" id="GAA4076053.1"/>
    </source>
</evidence>
<keyword evidence="2" id="KW-1185">Reference proteome</keyword>
<comment type="caution">
    <text evidence="1">The sequence shown here is derived from an EMBL/GenBank/DDBJ whole genome shotgun (WGS) entry which is preliminary data.</text>
</comment>
<sequence>MKIILIIPDGVVVRNYLYSDFVNELTQRGFEIYVFHQIPNAAVAEIKTVSQDIKEFIFIPYFTEPFIARIIREVVVYARLLINKKKLKNETILYFWSRNQKGFKRKLLLNLSEFLGFFVSKSYNAILFLEKKYDNLMLKTNVAQELSKEIDRIQPDIVLNLHQRSMTSAPIINYSKSKGIKSATVIYSWDNVPKARLVSSYDYYFVWSELMKNELDLLYPEIDSNKVMVVGTPQFEFYFNKKLHLTKSEFFEKYKLDVNKKTICFSSNDTSSPYDPTYLEDLCEEISKIEVAVRPQILFRINPFDKSGRFNCILEKYKNLVSVVNPDWRTETEGDGNFINIFPSYNDISLLVNTVLHSDVVVNLGSTMAHDFAVLDKPCLYFNYDPEVNSKLPVKEVYQFQHFRSMNNLEAVGWITTKLEIGAKILKAIEEPSQIGKDRSKWMELIVKHPLNENSKNLANELEKTCTSV</sequence>
<reference evidence="2" key="1">
    <citation type="journal article" date="2019" name="Int. J. Syst. Evol. Microbiol.">
        <title>The Global Catalogue of Microorganisms (GCM) 10K type strain sequencing project: providing services to taxonomists for standard genome sequencing and annotation.</title>
        <authorList>
            <consortium name="The Broad Institute Genomics Platform"/>
            <consortium name="The Broad Institute Genome Sequencing Center for Infectious Disease"/>
            <person name="Wu L."/>
            <person name="Ma J."/>
        </authorList>
    </citation>
    <scope>NUCLEOTIDE SEQUENCE [LARGE SCALE GENOMIC DNA]</scope>
    <source>
        <strain evidence="2">JCM 17069</strain>
    </source>
</reference>
<dbReference type="SUPFAM" id="SSF53756">
    <property type="entry name" value="UDP-Glycosyltransferase/glycogen phosphorylase"/>
    <property type="match status" value="1"/>
</dbReference>
<evidence type="ECO:0000313" key="2">
    <source>
        <dbReference type="Proteomes" id="UP001500367"/>
    </source>
</evidence>
<name>A0ABP7VYC8_9FLAO</name>
<accession>A0ABP7VYC8</accession>
<evidence type="ECO:0008006" key="3">
    <source>
        <dbReference type="Google" id="ProtNLM"/>
    </source>
</evidence>
<organism evidence="1 2">
    <name type="scientific">Flavobacterium cheonanense</name>
    <dbReference type="NCBI Taxonomy" id="706183"/>
    <lineage>
        <taxon>Bacteria</taxon>
        <taxon>Pseudomonadati</taxon>
        <taxon>Bacteroidota</taxon>
        <taxon>Flavobacteriia</taxon>
        <taxon>Flavobacteriales</taxon>
        <taxon>Flavobacteriaceae</taxon>
        <taxon>Flavobacterium</taxon>
    </lineage>
</organism>
<dbReference type="InterPro" id="IPR043148">
    <property type="entry name" value="TagF_C"/>
</dbReference>
<dbReference type="Proteomes" id="UP001500367">
    <property type="component" value="Unassembled WGS sequence"/>
</dbReference>
<protein>
    <recommendedName>
        <fullName evidence="3">UDP-glycosyltransferase</fullName>
    </recommendedName>
</protein>
<dbReference type="RefSeq" id="WP_344816791.1">
    <property type="nucleotide sequence ID" value="NZ_BAABCT010000006.1"/>
</dbReference>
<proteinExistence type="predicted"/>